<accession>A0A7K1LAM1</accession>
<feature type="transmembrane region" description="Helical" evidence="1">
    <location>
        <begin position="287"/>
        <end position="310"/>
    </location>
</feature>
<dbReference type="Pfam" id="PF19554">
    <property type="entry name" value="DUF6077"/>
    <property type="match status" value="1"/>
</dbReference>
<organism evidence="2 3">
    <name type="scientific">Actinomadura litoris</name>
    <dbReference type="NCBI Taxonomy" id="2678616"/>
    <lineage>
        <taxon>Bacteria</taxon>
        <taxon>Bacillati</taxon>
        <taxon>Actinomycetota</taxon>
        <taxon>Actinomycetes</taxon>
        <taxon>Streptosporangiales</taxon>
        <taxon>Thermomonosporaceae</taxon>
        <taxon>Actinomadura</taxon>
    </lineage>
</organism>
<evidence type="ECO:0000313" key="3">
    <source>
        <dbReference type="Proteomes" id="UP000432015"/>
    </source>
</evidence>
<dbReference type="AlphaFoldDB" id="A0A7K1LAM1"/>
<keyword evidence="1" id="KW-0812">Transmembrane</keyword>
<feature type="transmembrane region" description="Helical" evidence="1">
    <location>
        <begin position="128"/>
        <end position="147"/>
    </location>
</feature>
<feature type="transmembrane region" description="Helical" evidence="1">
    <location>
        <begin position="485"/>
        <end position="503"/>
    </location>
</feature>
<feature type="transmembrane region" description="Helical" evidence="1">
    <location>
        <begin position="387"/>
        <end position="407"/>
    </location>
</feature>
<feature type="transmembrane region" description="Helical" evidence="1">
    <location>
        <begin position="103"/>
        <end position="122"/>
    </location>
</feature>
<reference evidence="2 3" key="1">
    <citation type="submission" date="2019-11" db="EMBL/GenBank/DDBJ databases">
        <authorList>
            <person name="Cao P."/>
        </authorList>
    </citation>
    <scope>NUCLEOTIDE SEQUENCE [LARGE SCALE GENOMIC DNA]</scope>
    <source>
        <strain evidence="2 3">NEAU-AAG5</strain>
    </source>
</reference>
<comment type="caution">
    <text evidence="2">The sequence shown here is derived from an EMBL/GenBank/DDBJ whole genome shotgun (WGS) entry which is preliminary data.</text>
</comment>
<proteinExistence type="predicted"/>
<feature type="transmembrane region" description="Helical" evidence="1">
    <location>
        <begin position="452"/>
        <end position="473"/>
    </location>
</feature>
<protein>
    <submittedName>
        <fullName evidence="2">Uncharacterized protein</fullName>
    </submittedName>
</protein>
<keyword evidence="3" id="KW-1185">Reference proteome</keyword>
<name>A0A7K1LAM1_9ACTN</name>
<dbReference type="Proteomes" id="UP000432015">
    <property type="component" value="Unassembled WGS sequence"/>
</dbReference>
<gene>
    <name evidence="2" type="ORF">GNZ18_32935</name>
</gene>
<feature type="transmembrane region" description="Helical" evidence="1">
    <location>
        <begin position="177"/>
        <end position="195"/>
    </location>
</feature>
<feature type="transmembrane region" description="Helical" evidence="1">
    <location>
        <begin position="55"/>
        <end position="73"/>
    </location>
</feature>
<feature type="transmembrane region" description="Helical" evidence="1">
    <location>
        <begin position="257"/>
        <end position="275"/>
    </location>
</feature>
<feature type="transmembrane region" description="Helical" evidence="1">
    <location>
        <begin position="427"/>
        <end position="446"/>
    </location>
</feature>
<dbReference type="EMBL" id="WOFH01000014">
    <property type="protein sequence ID" value="MUN41363.1"/>
    <property type="molecule type" value="Genomic_DNA"/>
</dbReference>
<keyword evidence="1" id="KW-0472">Membrane</keyword>
<sequence length="684" mass="71500">MIDLTERVIGGSEGGRSPARRATGLVDGLTDGAVVLFAVWTLVYHAGLLLDPPTTALLVAWSAAAAVLGALYARRAGWWAVGPLWHDTEEPVWRDRPGPVRRALPAVAVGAGLVAGVCAGLHPSGVPWWCAWLPGLVAVAATGAWLLSRPGPRDPDPAPGPDADGTDDADLRWGTPLALLTGAGFAIASLFIVNTDGDDAYFVSRSVATAATGRIPLKDVIFSAGATDEIAGEPPVSSFEVLAGALARVLHVPASSLLWYGVLPLVTFFAVWSLWRLVRAWTPRRAALCFAVAAVYLLWAGESRASLGAFHLLRMWQGKAVMVSALIPLLYVYLTRWAERRRRGDLALLGAAGIAAVGLTSSAAFVIPLAVGAAVLPLLAAGRIRTALAACVAATYPIASGLGVVLLHGKTIVEGAVHDGPVSYQWVLLQGTLGVLGGCALWLSPWTARRGVPALVGMGIAALLTLLVLPGVLTAAARATDAGQVLWRTMWIVPAPALVGLLASVPVPDVLRSRAAAVAAAAAPAVALAVALVVGGTPVWSQASGSTVADRPSWKVPAEQVGTAREVVRAARPGTVVLMPVVYMRAVPMLTARVHAANPNPHYLSMIPAPPHFIADRQMLSVAVRSPYSRKPTAEEMRAALRRVGVSVACVTPRDRRALRLLDQAGYGDRRRIGDLVCAFRPGG</sequence>
<feature type="transmembrane region" description="Helical" evidence="1">
    <location>
        <begin position="316"/>
        <end position="334"/>
    </location>
</feature>
<evidence type="ECO:0000313" key="2">
    <source>
        <dbReference type="EMBL" id="MUN41363.1"/>
    </source>
</evidence>
<evidence type="ECO:0000256" key="1">
    <source>
        <dbReference type="SAM" id="Phobius"/>
    </source>
</evidence>
<feature type="transmembrane region" description="Helical" evidence="1">
    <location>
        <begin position="25"/>
        <end position="43"/>
    </location>
</feature>
<dbReference type="RefSeq" id="WP_156220540.1">
    <property type="nucleotide sequence ID" value="NZ_WOFH01000014.1"/>
</dbReference>
<dbReference type="InterPro" id="IPR045723">
    <property type="entry name" value="DUF6077"/>
</dbReference>
<keyword evidence="1" id="KW-1133">Transmembrane helix</keyword>
<feature type="transmembrane region" description="Helical" evidence="1">
    <location>
        <begin position="515"/>
        <end position="534"/>
    </location>
</feature>
<feature type="transmembrane region" description="Helical" evidence="1">
    <location>
        <begin position="346"/>
        <end position="375"/>
    </location>
</feature>